<organism evidence="4 5">
    <name type="scientific">Nonomuraea muscovyensis</name>
    <dbReference type="NCBI Taxonomy" id="1124761"/>
    <lineage>
        <taxon>Bacteria</taxon>
        <taxon>Bacillati</taxon>
        <taxon>Actinomycetota</taxon>
        <taxon>Actinomycetes</taxon>
        <taxon>Streptosporangiales</taxon>
        <taxon>Streptosporangiaceae</taxon>
        <taxon>Nonomuraea</taxon>
    </lineage>
</organism>
<dbReference type="PANTHER" id="PTHR16305">
    <property type="entry name" value="TESTICULAR SOLUBLE ADENYLYL CYCLASE"/>
    <property type="match status" value="1"/>
</dbReference>
<evidence type="ECO:0000256" key="1">
    <source>
        <dbReference type="ARBA" id="ARBA00022741"/>
    </source>
</evidence>
<gene>
    <name evidence="4" type="ORF">FHU36_005443</name>
</gene>
<dbReference type="GO" id="GO:0005737">
    <property type="term" value="C:cytoplasm"/>
    <property type="evidence" value="ECO:0007669"/>
    <property type="project" value="TreeGrafter"/>
</dbReference>
<dbReference type="RefSeq" id="WP_312891843.1">
    <property type="nucleotide sequence ID" value="NZ_JACHJB010000002.1"/>
</dbReference>
<name>A0A7X0C5H4_9ACTN</name>
<evidence type="ECO:0000259" key="3">
    <source>
        <dbReference type="PROSITE" id="PS50043"/>
    </source>
</evidence>
<dbReference type="InterPro" id="IPR000792">
    <property type="entry name" value="Tscrpt_reg_LuxR_C"/>
</dbReference>
<keyword evidence="2" id="KW-0067">ATP-binding</keyword>
<dbReference type="InterPro" id="IPR036388">
    <property type="entry name" value="WH-like_DNA-bd_sf"/>
</dbReference>
<dbReference type="Pfam" id="PF13191">
    <property type="entry name" value="AAA_16"/>
    <property type="match status" value="1"/>
</dbReference>
<dbReference type="Pfam" id="PF00196">
    <property type="entry name" value="GerE"/>
    <property type="match status" value="1"/>
</dbReference>
<dbReference type="CDD" id="cd06170">
    <property type="entry name" value="LuxR_C_like"/>
    <property type="match status" value="1"/>
</dbReference>
<dbReference type="Gene3D" id="1.10.10.10">
    <property type="entry name" value="Winged helix-like DNA-binding domain superfamily/Winged helix DNA-binding domain"/>
    <property type="match status" value="1"/>
</dbReference>
<dbReference type="InterPro" id="IPR027417">
    <property type="entry name" value="P-loop_NTPase"/>
</dbReference>
<sequence length="1021" mass="108804">MTTHMVSPVFAGRGGELAALGEALARARAGAAATVLVGGEAGVGKTRLVHEFEQRADGVLVLVGGCLELGTDGLPFAPFSAVLRGLVRGRGRDGVTALVPGGHTRGLARLLPEFGEPDKDGPEARARLFEQMLGLLERLAEDQPTVLVIEDAHWADRSTRDLLSFLVRYQRSDARLLILVTYRSDELHRTHPLRPLLAELGRVGWVSRLELRRLTRREVVAQATGILDREPSAADIELIYERSEGNPLFVEVLLGETGGDTLPESLRDLLLAKVERLPEETQELLRVASAGGQRIEHALLTAVSGLDDGALSQALRPAVAGNVLVVDGEGYAFRHALIREALHDDLLPGEHTRLHTRFAEAIERHPSLLPEPRGAIELAHHWHAAHDATSALVSAWKAAAAARRSAAYGEQLRMLSRVLELWSQVPDAAARIGCAHVDVLGQAATVAHLAGEFERGIALAGAAMAEVDPDADPIRAARLLRRRGAIRYSLGRFGYLDDLRQAAALMADGGPLKLRAQVLENLARVLHDPDVWHERIATAQRAIELARQAGEPAVEANALIALTWGLCQRFSRIDEELGAFAEVRRLALAAGDPNALMGSAISESDVLEGAGRHERAAGVAREGIAEAERQGLVRTSGTFLAINLAEPLVSLGRWDEALEVIDRALDHVPPPPTQASLQGFATDIALARGQLDRAEELHETARRILSRGAFRAQNLLPHACREVALLVARGRVDEAREAAERTLREQDFMVSARYSWPALVAFAQLGEPLLPELWPPARRLGVEGDLQRAQWLTFTALTWPAAAAGAGPGAPLALAAGSLQAVPLQAVPLQAVPLDVGDGVHAGPRSGVEASGPGPGDVAAGRLMAWDEAAAAWAALRQPYSEARALAAAAHAALALGDRQQAADRLARSRELADRLGAAPLVAELDGTARRARIVAGGGPGTDGAPEAVPDAPPLGLTAREREVLRLVADGRSNREIAGELFIAVKTVSVHVSNILAKLGAASRGEAAATAHRLHLFDSDA</sequence>
<dbReference type="SUPFAM" id="SSF46894">
    <property type="entry name" value="C-terminal effector domain of the bipartite response regulators"/>
    <property type="match status" value="1"/>
</dbReference>
<dbReference type="Proteomes" id="UP000583800">
    <property type="component" value="Unassembled WGS sequence"/>
</dbReference>
<dbReference type="SUPFAM" id="SSF48452">
    <property type="entry name" value="TPR-like"/>
    <property type="match status" value="2"/>
</dbReference>
<evidence type="ECO:0000313" key="5">
    <source>
        <dbReference type="Proteomes" id="UP000583800"/>
    </source>
</evidence>
<dbReference type="GO" id="GO:0006355">
    <property type="term" value="P:regulation of DNA-templated transcription"/>
    <property type="evidence" value="ECO:0007669"/>
    <property type="project" value="InterPro"/>
</dbReference>
<dbReference type="InterPro" id="IPR016032">
    <property type="entry name" value="Sig_transdc_resp-reg_C-effctor"/>
</dbReference>
<proteinExistence type="predicted"/>
<dbReference type="PRINTS" id="PR00038">
    <property type="entry name" value="HTHLUXR"/>
</dbReference>
<evidence type="ECO:0000313" key="4">
    <source>
        <dbReference type="EMBL" id="MBB6348898.1"/>
    </source>
</evidence>
<dbReference type="GO" id="GO:0003677">
    <property type="term" value="F:DNA binding"/>
    <property type="evidence" value="ECO:0007669"/>
    <property type="project" value="UniProtKB-KW"/>
</dbReference>
<dbReference type="GO" id="GO:0004016">
    <property type="term" value="F:adenylate cyclase activity"/>
    <property type="evidence" value="ECO:0007669"/>
    <property type="project" value="TreeGrafter"/>
</dbReference>
<protein>
    <submittedName>
        <fullName evidence="4">DNA-binding CsgD family transcriptional regulator/tetratricopeptide (TPR) repeat protein</fullName>
    </submittedName>
</protein>
<accession>A0A7X0C5H4</accession>
<comment type="caution">
    <text evidence="4">The sequence shown here is derived from an EMBL/GenBank/DDBJ whole genome shotgun (WGS) entry which is preliminary data.</text>
</comment>
<dbReference type="AlphaFoldDB" id="A0A7X0C5H4"/>
<dbReference type="EMBL" id="JACHJB010000002">
    <property type="protein sequence ID" value="MBB6348898.1"/>
    <property type="molecule type" value="Genomic_DNA"/>
</dbReference>
<keyword evidence="1" id="KW-0547">Nucleotide-binding</keyword>
<dbReference type="PROSITE" id="PS50043">
    <property type="entry name" value="HTH_LUXR_2"/>
    <property type="match status" value="1"/>
</dbReference>
<dbReference type="PANTHER" id="PTHR16305:SF35">
    <property type="entry name" value="TRANSCRIPTIONAL ACTIVATOR DOMAIN"/>
    <property type="match status" value="1"/>
</dbReference>
<dbReference type="GO" id="GO:0005524">
    <property type="term" value="F:ATP binding"/>
    <property type="evidence" value="ECO:0007669"/>
    <property type="project" value="UniProtKB-KW"/>
</dbReference>
<dbReference type="SUPFAM" id="SSF52540">
    <property type="entry name" value="P-loop containing nucleoside triphosphate hydrolases"/>
    <property type="match status" value="1"/>
</dbReference>
<dbReference type="InterPro" id="IPR041664">
    <property type="entry name" value="AAA_16"/>
</dbReference>
<dbReference type="PROSITE" id="PS00622">
    <property type="entry name" value="HTH_LUXR_1"/>
    <property type="match status" value="1"/>
</dbReference>
<evidence type="ECO:0000256" key="2">
    <source>
        <dbReference type="ARBA" id="ARBA00022840"/>
    </source>
</evidence>
<keyword evidence="4" id="KW-0238">DNA-binding</keyword>
<dbReference type="InterPro" id="IPR011990">
    <property type="entry name" value="TPR-like_helical_dom_sf"/>
</dbReference>
<feature type="domain" description="HTH luxR-type" evidence="3">
    <location>
        <begin position="950"/>
        <end position="1015"/>
    </location>
</feature>
<keyword evidence="5" id="KW-1185">Reference proteome</keyword>
<dbReference type="Gene3D" id="1.25.40.10">
    <property type="entry name" value="Tetratricopeptide repeat domain"/>
    <property type="match status" value="1"/>
</dbReference>
<reference evidence="4 5" key="1">
    <citation type="submission" date="2020-08" db="EMBL/GenBank/DDBJ databases">
        <title>Sequencing the genomes of 1000 actinobacteria strains.</title>
        <authorList>
            <person name="Klenk H.-P."/>
        </authorList>
    </citation>
    <scope>NUCLEOTIDE SEQUENCE [LARGE SCALE GENOMIC DNA]</scope>
    <source>
        <strain evidence="4 5">DSM 45913</strain>
    </source>
</reference>
<dbReference type="SMART" id="SM00421">
    <property type="entry name" value="HTH_LUXR"/>
    <property type="match status" value="1"/>
</dbReference>